<feature type="transmembrane region" description="Helical" evidence="1">
    <location>
        <begin position="12"/>
        <end position="32"/>
    </location>
</feature>
<keyword evidence="1" id="KW-0812">Transmembrane</keyword>
<evidence type="ECO:0000313" key="2">
    <source>
        <dbReference type="EMBL" id="QHT22820.1"/>
    </source>
</evidence>
<protein>
    <submittedName>
        <fullName evidence="2">Uncharacterized protein</fullName>
    </submittedName>
</protein>
<organism evidence="2">
    <name type="scientific">viral metagenome</name>
    <dbReference type="NCBI Taxonomy" id="1070528"/>
    <lineage>
        <taxon>unclassified sequences</taxon>
        <taxon>metagenomes</taxon>
        <taxon>organismal metagenomes</taxon>
    </lineage>
</organism>
<feature type="transmembrane region" description="Helical" evidence="1">
    <location>
        <begin position="73"/>
        <end position="92"/>
    </location>
</feature>
<name>A0A6C0E2J5_9ZZZZ</name>
<keyword evidence="1" id="KW-1133">Transmembrane helix</keyword>
<sequence length="105" mass="12433">MADNITSIQNTLFNAVIFITYALYFLIVFGISTHAPEYLEGLQYWVKIYVSLFLILRFNFLRKVEFTQLDRKIAFTAGLFLLTTTIVEQVMYDYFLKAKKYVNYI</sequence>
<dbReference type="AlphaFoldDB" id="A0A6C0E2J5"/>
<proteinExistence type="predicted"/>
<feature type="transmembrane region" description="Helical" evidence="1">
    <location>
        <begin position="44"/>
        <end position="61"/>
    </location>
</feature>
<dbReference type="EMBL" id="MN739721">
    <property type="protein sequence ID" value="QHT22820.1"/>
    <property type="molecule type" value="Genomic_DNA"/>
</dbReference>
<evidence type="ECO:0000256" key="1">
    <source>
        <dbReference type="SAM" id="Phobius"/>
    </source>
</evidence>
<keyword evidence="1" id="KW-0472">Membrane</keyword>
<accession>A0A6C0E2J5</accession>
<reference evidence="2" key="1">
    <citation type="journal article" date="2020" name="Nature">
        <title>Giant virus diversity and host interactions through global metagenomics.</title>
        <authorList>
            <person name="Schulz F."/>
            <person name="Roux S."/>
            <person name="Paez-Espino D."/>
            <person name="Jungbluth S."/>
            <person name="Walsh D.A."/>
            <person name="Denef V.J."/>
            <person name="McMahon K.D."/>
            <person name="Konstantinidis K.T."/>
            <person name="Eloe-Fadrosh E.A."/>
            <person name="Kyrpides N.C."/>
            <person name="Woyke T."/>
        </authorList>
    </citation>
    <scope>NUCLEOTIDE SEQUENCE</scope>
    <source>
        <strain evidence="2">GVMAG-M-3300023179-114</strain>
    </source>
</reference>